<evidence type="ECO:0000256" key="5">
    <source>
        <dbReference type="ARBA" id="ARBA00023136"/>
    </source>
</evidence>
<proteinExistence type="predicted"/>
<keyword evidence="3 6" id="KW-0812">Transmembrane</keyword>
<dbReference type="GO" id="GO:0015171">
    <property type="term" value="F:amino acid transmembrane transporter activity"/>
    <property type="evidence" value="ECO:0007669"/>
    <property type="project" value="TreeGrafter"/>
</dbReference>
<evidence type="ECO:0000256" key="2">
    <source>
        <dbReference type="ARBA" id="ARBA00022475"/>
    </source>
</evidence>
<dbReference type="AlphaFoldDB" id="A0A1H2VVU6"/>
<dbReference type="PANTHER" id="PTHR30086">
    <property type="entry name" value="ARGININE EXPORTER PROTEIN ARGO"/>
    <property type="match status" value="1"/>
</dbReference>
<evidence type="ECO:0000256" key="1">
    <source>
        <dbReference type="ARBA" id="ARBA00004651"/>
    </source>
</evidence>
<keyword evidence="2" id="KW-1003">Cell membrane</keyword>
<evidence type="ECO:0000313" key="7">
    <source>
        <dbReference type="EMBL" id="SDW72426.1"/>
    </source>
</evidence>
<feature type="transmembrane region" description="Helical" evidence="6">
    <location>
        <begin position="54"/>
        <end position="73"/>
    </location>
</feature>
<keyword evidence="8" id="KW-1185">Reference proteome</keyword>
<evidence type="ECO:0000256" key="3">
    <source>
        <dbReference type="ARBA" id="ARBA00022692"/>
    </source>
</evidence>
<dbReference type="RefSeq" id="WP_092680461.1">
    <property type="nucleotide sequence ID" value="NZ_FNMZ01000002.1"/>
</dbReference>
<comment type="subcellular location">
    <subcellularLocation>
        <location evidence="1">Cell membrane</location>
        <topology evidence="1">Multi-pass membrane protein</topology>
    </subcellularLocation>
</comment>
<evidence type="ECO:0000256" key="6">
    <source>
        <dbReference type="SAM" id="Phobius"/>
    </source>
</evidence>
<evidence type="ECO:0000313" key="8">
    <source>
        <dbReference type="Proteomes" id="UP000199118"/>
    </source>
</evidence>
<dbReference type="Proteomes" id="UP000199118">
    <property type="component" value="Unassembled WGS sequence"/>
</dbReference>
<dbReference type="GO" id="GO:0005886">
    <property type="term" value="C:plasma membrane"/>
    <property type="evidence" value="ECO:0007669"/>
    <property type="project" value="UniProtKB-SubCell"/>
</dbReference>
<dbReference type="PANTHER" id="PTHR30086:SF20">
    <property type="entry name" value="ARGININE EXPORTER PROTEIN ARGO-RELATED"/>
    <property type="match status" value="1"/>
</dbReference>
<gene>
    <name evidence="7" type="ORF">SAMN05444336_102187</name>
</gene>
<keyword evidence="4 6" id="KW-1133">Transmembrane helix</keyword>
<feature type="transmembrane region" description="Helical" evidence="6">
    <location>
        <begin position="187"/>
        <end position="205"/>
    </location>
</feature>
<name>A0A1H2VVU6_9RHOB</name>
<dbReference type="Pfam" id="PF01810">
    <property type="entry name" value="LysE"/>
    <property type="match status" value="1"/>
</dbReference>
<sequence length="211" mass="22001">MSLEIFAGITPETLGAVAAMAFAGTWSPGPNNAMLSASGARFGLRATLPHARGVALGFPAMVFAVALGLGEAFRHSELLRETLRWGGAALLCWLAWRTATAPAPGQGGGRARPFTFLEAAGFQWINPKAWIMALAMISQFADGAQPVRDAAVIAAVYTVSGMTSAHAWAGFGAAMGRFLGTGWRLRAFNMSMAALMMLGVLALLTEDLGGV</sequence>
<organism evidence="7 8">
    <name type="scientific">Albimonas donghaensis</name>
    <dbReference type="NCBI Taxonomy" id="356660"/>
    <lineage>
        <taxon>Bacteria</taxon>
        <taxon>Pseudomonadati</taxon>
        <taxon>Pseudomonadota</taxon>
        <taxon>Alphaproteobacteria</taxon>
        <taxon>Rhodobacterales</taxon>
        <taxon>Paracoccaceae</taxon>
        <taxon>Albimonas</taxon>
    </lineage>
</organism>
<evidence type="ECO:0000256" key="4">
    <source>
        <dbReference type="ARBA" id="ARBA00022989"/>
    </source>
</evidence>
<dbReference type="GO" id="GO:0033228">
    <property type="term" value="P:cysteine export across plasma membrane"/>
    <property type="evidence" value="ECO:0007669"/>
    <property type="project" value="TreeGrafter"/>
</dbReference>
<accession>A0A1H2VVU6</accession>
<keyword evidence="5 6" id="KW-0472">Membrane</keyword>
<dbReference type="InterPro" id="IPR001123">
    <property type="entry name" value="LeuE-type"/>
</dbReference>
<dbReference type="EMBL" id="FNMZ01000002">
    <property type="protein sequence ID" value="SDW72426.1"/>
    <property type="molecule type" value="Genomic_DNA"/>
</dbReference>
<reference evidence="7 8" key="1">
    <citation type="submission" date="2016-10" db="EMBL/GenBank/DDBJ databases">
        <authorList>
            <person name="de Groot N.N."/>
        </authorList>
    </citation>
    <scope>NUCLEOTIDE SEQUENCE [LARGE SCALE GENOMIC DNA]</scope>
    <source>
        <strain evidence="7 8">DSM 17890</strain>
    </source>
</reference>
<protein>
    <submittedName>
        <fullName evidence="7">Threonine/homoserine/homoserine lactone efflux protein</fullName>
    </submittedName>
</protein>
<dbReference type="OrthoDB" id="9812084at2"/>
<dbReference type="STRING" id="356660.SAMN05444336_102187"/>